<evidence type="ECO:0000256" key="1">
    <source>
        <dbReference type="ARBA" id="ARBA00002324"/>
    </source>
</evidence>
<dbReference type="Proteomes" id="UP000007460">
    <property type="component" value="Chromosome"/>
</dbReference>
<dbReference type="CDD" id="cd02165">
    <property type="entry name" value="NMNAT"/>
    <property type="match status" value="1"/>
</dbReference>
<organism evidence="13 14">
    <name type="scientific">Puniceispirillum marinum (strain IMCC1322)</name>
    <dbReference type="NCBI Taxonomy" id="488538"/>
    <lineage>
        <taxon>Bacteria</taxon>
        <taxon>Pseudomonadati</taxon>
        <taxon>Pseudomonadota</taxon>
        <taxon>Alphaproteobacteria</taxon>
        <taxon>Candidatus Puniceispirillales</taxon>
        <taxon>Candidatus Puniceispirillaceae</taxon>
        <taxon>Candidatus Puniceispirillum</taxon>
    </lineage>
</organism>
<dbReference type="HOGENOM" id="CLU_069765_2_0_5"/>
<keyword evidence="9 11" id="KW-0520">NAD</keyword>
<dbReference type="InterPro" id="IPR014729">
    <property type="entry name" value="Rossmann-like_a/b/a_fold"/>
</dbReference>
<dbReference type="InterPro" id="IPR004821">
    <property type="entry name" value="Cyt_trans-like"/>
</dbReference>
<evidence type="ECO:0000256" key="2">
    <source>
        <dbReference type="ARBA" id="ARBA00005019"/>
    </source>
</evidence>
<comment type="similarity">
    <text evidence="3 11">Belongs to the NadD family.</text>
</comment>
<evidence type="ECO:0000256" key="11">
    <source>
        <dbReference type="HAMAP-Rule" id="MF_00244"/>
    </source>
</evidence>
<evidence type="ECO:0000256" key="5">
    <source>
        <dbReference type="ARBA" id="ARBA00022679"/>
    </source>
</evidence>
<evidence type="ECO:0000256" key="8">
    <source>
        <dbReference type="ARBA" id="ARBA00022840"/>
    </source>
</evidence>
<keyword evidence="4 11" id="KW-0662">Pyridine nucleotide biosynthesis</keyword>
<protein>
    <recommendedName>
        <fullName evidence="11">Probable nicotinate-nucleotide adenylyltransferase</fullName>
        <ecNumber evidence="11">2.7.7.18</ecNumber>
    </recommendedName>
    <alternativeName>
        <fullName evidence="11">Deamido-NAD(+) diphosphorylase</fullName>
    </alternativeName>
    <alternativeName>
        <fullName evidence="11">Deamido-NAD(+) pyrophosphorylase</fullName>
    </alternativeName>
    <alternativeName>
        <fullName evidence="11">Nicotinate mononucleotide adenylyltransferase</fullName>
        <shortName evidence="11">NaMN adenylyltransferase</shortName>
    </alternativeName>
</protein>
<sequence>MHEAQLARRNLPALNILYVVMATHVREVPKAPLPAIFHSKTRLKIGLLGGSFNPAHAGHLHMSMLALRTLGLDQIWWLVTPQNPLKDRHVMMTLAHRRDFARTVTAHHPQIKVLSPEEQRPDHLTYNTLKWLKQTCPHAQFIWIMGADNMVQFSAWYRYREISRLMPMAVIDRPGFSYQAISAGRKLPAQRLQPARMAGLLAQRRLARASWCFIAGKRHKASATALRAVIAPIPIGRLAIN</sequence>
<keyword evidence="7 11" id="KW-0547">Nucleotide-binding</keyword>
<proteinExistence type="inferred from homology"/>
<keyword evidence="5 11" id="KW-0808">Transferase</keyword>
<dbReference type="EC" id="2.7.7.18" evidence="11"/>
<dbReference type="GO" id="GO:0009435">
    <property type="term" value="P:NAD+ biosynthetic process"/>
    <property type="evidence" value="ECO:0007669"/>
    <property type="project" value="UniProtKB-UniRule"/>
</dbReference>
<dbReference type="eggNOG" id="COG1057">
    <property type="taxonomic scope" value="Bacteria"/>
</dbReference>
<keyword evidence="14" id="KW-1185">Reference proteome</keyword>
<dbReference type="HAMAP" id="MF_00244">
    <property type="entry name" value="NaMN_adenylyltr"/>
    <property type="match status" value="1"/>
</dbReference>
<evidence type="ECO:0000259" key="12">
    <source>
        <dbReference type="Pfam" id="PF01467"/>
    </source>
</evidence>
<evidence type="ECO:0000256" key="4">
    <source>
        <dbReference type="ARBA" id="ARBA00022642"/>
    </source>
</evidence>
<dbReference type="SUPFAM" id="SSF52374">
    <property type="entry name" value="Nucleotidylyl transferase"/>
    <property type="match status" value="1"/>
</dbReference>
<dbReference type="KEGG" id="apb:SAR116_1851"/>
<reference evidence="13 14" key="1">
    <citation type="journal article" date="2010" name="J. Bacteriol.">
        <title>Complete genome sequence of "Candidatus Puniceispirillum marinum" IMCC1322, a representative of the SAR116 clade in the Alphaproteobacteria.</title>
        <authorList>
            <person name="Oh H.M."/>
            <person name="Kwon K.K."/>
            <person name="Kang I."/>
            <person name="Kang S.G."/>
            <person name="Lee J.H."/>
            <person name="Kim S.J."/>
            <person name="Cho J.C."/>
        </authorList>
    </citation>
    <scope>NUCLEOTIDE SEQUENCE [LARGE SCALE GENOMIC DNA]</scope>
    <source>
        <strain evidence="13 14">IMCC1322</strain>
    </source>
</reference>
<evidence type="ECO:0000256" key="10">
    <source>
        <dbReference type="ARBA" id="ARBA00048721"/>
    </source>
</evidence>
<feature type="domain" description="Cytidyltransferase-like" evidence="12">
    <location>
        <begin position="47"/>
        <end position="227"/>
    </location>
</feature>
<evidence type="ECO:0000256" key="3">
    <source>
        <dbReference type="ARBA" id="ARBA00009014"/>
    </source>
</evidence>
<comment type="catalytic activity">
    <reaction evidence="10 11">
        <text>nicotinate beta-D-ribonucleotide + ATP + H(+) = deamido-NAD(+) + diphosphate</text>
        <dbReference type="Rhea" id="RHEA:22860"/>
        <dbReference type="ChEBI" id="CHEBI:15378"/>
        <dbReference type="ChEBI" id="CHEBI:30616"/>
        <dbReference type="ChEBI" id="CHEBI:33019"/>
        <dbReference type="ChEBI" id="CHEBI:57502"/>
        <dbReference type="ChEBI" id="CHEBI:58437"/>
        <dbReference type="EC" id="2.7.7.18"/>
    </reaction>
</comment>
<dbReference type="PANTHER" id="PTHR39321">
    <property type="entry name" value="NICOTINATE-NUCLEOTIDE ADENYLYLTRANSFERASE-RELATED"/>
    <property type="match status" value="1"/>
</dbReference>
<evidence type="ECO:0000313" key="14">
    <source>
        <dbReference type="Proteomes" id="UP000007460"/>
    </source>
</evidence>
<dbReference type="Pfam" id="PF01467">
    <property type="entry name" value="CTP_transf_like"/>
    <property type="match status" value="1"/>
</dbReference>
<evidence type="ECO:0000313" key="13">
    <source>
        <dbReference type="EMBL" id="ADE40094.1"/>
    </source>
</evidence>
<dbReference type="GO" id="GO:0004515">
    <property type="term" value="F:nicotinate-nucleotide adenylyltransferase activity"/>
    <property type="evidence" value="ECO:0007669"/>
    <property type="project" value="UniProtKB-UniRule"/>
</dbReference>
<gene>
    <name evidence="11" type="primary">nadD</name>
    <name evidence="13" type="ordered locus">SAR116_1851</name>
</gene>
<dbReference type="GO" id="GO:0005524">
    <property type="term" value="F:ATP binding"/>
    <property type="evidence" value="ECO:0007669"/>
    <property type="project" value="UniProtKB-KW"/>
</dbReference>
<keyword evidence="8 11" id="KW-0067">ATP-binding</keyword>
<dbReference type="STRING" id="488538.SAR116_1851"/>
<name>D5BMQ1_PUNMI</name>
<dbReference type="Gene3D" id="3.40.50.620">
    <property type="entry name" value="HUPs"/>
    <property type="match status" value="1"/>
</dbReference>
<dbReference type="InterPro" id="IPR005248">
    <property type="entry name" value="NadD/NMNAT"/>
</dbReference>
<comment type="pathway">
    <text evidence="2 11">Cofactor biosynthesis; NAD(+) biosynthesis; deamido-NAD(+) from nicotinate D-ribonucleotide: step 1/1.</text>
</comment>
<evidence type="ECO:0000256" key="7">
    <source>
        <dbReference type="ARBA" id="ARBA00022741"/>
    </source>
</evidence>
<accession>D5BMQ1</accession>
<keyword evidence="6 11" id="KW-0548">Nucleotidyltransferase</keyword>
<evidence type="ECO:0000256" key="6">
    <source>
        <dbReference type="ARBA" id="ARBA00022695"/>
    </source>
</evidence>
<dbReference type="EMBL" id="CP001751">
    <property type="protein sequence ID" value="ADE40094.1"/>
    <property type="molecule type" value="Genomic_DNA"/>
</dbReference>
<comment type="function">
    <text evidence="1 11">Catalyzes the reversible adenylation of nicotinate mononucleotide (NaMN) to nicotinic acid adenine dinucleotide (NaAD).</text>
</comment>
<dbReference type="AlphaFoldDB" id="D5BMQ1"/>
<dbReference type="PANTHER" id="PTHR39321:SF3">
    <property type="entry name" value="PHOSPHOPANTETHEINE ADENYLYLTRANSFERASE"/>
    <property type="match status" value="1"/>
</dbReference>
<dbReference type="UniPathway" id="UPA00253">
    <property type="reaction ID" value="UER00332"/>
</dbReference>
<evidence type="ECO:0000256" key="9">
    <source>
        <dbReference type="ARBA" id="ARBA00023027"/>
    </source>
</evidence>